<evidence type="ECO:0000256" key="2">
    <source>
        <dbReference type="SAM" id="MobiDB-lite"/>
    </source>
</evidence>
<reference evidence="4" key="1">
    <citation type="journal article" date="2022" name="Microorganisms">
        <title>Two New Species of Filamentous Sulfur Bacteria of the Genus Thiothrix, Thiothrix winogradskyi sp. nov. and 'Candidatus Thiothrix sulfatifontis' sp. nov.</title>
        <authorList>
            <person name="Ravin N.V."/>
            <person name="Rossetti S."/>
            <person name="Beletsky A.V."/>
            <person name="Kadnikov V.V."/>
            <person name="Rudenko T.S."/>
            <person name="Smolyakov D.D."/>
            <person name="Moskvitina M.I."/>
            <person name="Gureeva M.V."/>
            <person name="Mardanov A.V."/>
            <person name="Grabovich M.Y."/>
        </authorList>
    </citation>
    <scope>NUCLEOTIDE SEQUENCE</scope>
    <source>
        <strain evidence="4">CT3</strain>
    </source>
</reference>
<dbReference type="RefSeq" id="WP_236500784.1">
    <property type="nucleotide sequence ID" value="NZ_CP091244.1"/>
</dbReference>
<evidence type="ECO:0000256" key="1">
    <source>
        <dbReference type="ARBA" id="ARBA00005250"/>
    </source>
</evidence>
<dbReference type="InterPro" id="IPR030811">
    <property type="entry name" value="SoxH-rel_PQQ_1"/>
</dbReference>
<sequence length="356" mass="38710">MIKKPLTPQPPHPAAFSVVPQGARGSKKDKLLAPLPLRERGWGEGFKQALLAFLLLLNGAVFANDFDYALQPQQIATDTYVIEGKTEDFSKANGGFIVNTGFIVTADGVVVIDTGVSRRFGEQQRAAIEKLTGKKILRVYITHHHPDHFLGNQVYGDVPIYALPATRDGIKAEGETFSGNMYRLIGDWMRDTRISAPTQEAKAGKEIIGGHELEVIALQGHTAGDLVLFDHTTGVLFAGDLVFNNRAATTPHATLNAWLQTLDSLQALPFKTLVPGHGNVANDSAPIAQARAWLQWLETALKDAAANGLDMTEVMQTPIPAAFKDVALAKNELRRSVSHLYPALEQANLKPAKQVE</sequence>
<proteinExistence type="inferred from homology"/>
<keyword evidence="5" id="KW-1185">Reference proteome</keyword>
<accession>A0ABY3T3I6</accession>
<dbReference type="EMBL" id="CP091244">
    <property type="protein sequence ID" value="UJS25490.1"/>
    <property type="molecule type" value="Genomic_DNA"/>
</dbReference>
<dbReference type="SUPFAM" id="SSF56281">
    <property type="entry name" value="Metallo-hydrolase/oxidoreductase"/>
    <property type="match status" value="1"/>
</dbReference>
<evidence type="ECO:0000313" key="4">
    <source>
        <dbReference type="EMBL" id="UJS25490.1"/>
    </source>
</evidence>
<name>A0ABY3T3I6_9GAMM</name>
<dbReference type="Gene3D" id="3.60.15.10">
    <property type="entry name" value="Ribonuclease Z/Hydroxyacylglutathione hydrolase-like"/>
    <property type="match status" value="1"/>
</dbReference>
<dbReference type="NCBIfam" id="TIGR04558">
    <property type="entry name" value="SoxH_rel_PQQ_1"/>
    <property type="match status" value="1"/>
</dbReference>
<comment type="similarity">
    <text evidence="1">Belongs to the metallo-beta-lactamase superfamily. Class-B beta-lactamase family.</text>
</comment>
<dbReference type="PANTHER" id="PTHR42951">
    <property type="entry name" value="METALLO-BETA-LACTAMASE DOMAIN-CONTAINING"/>
    <property type="match status" value="1"/>
</dbReference>
<dbReference type="PANTHER" id="PTHR42951:SF4">
    <property type="entry name" value="ACYL-COENZYME A THIOESTERASE MBLAC2"/>
    <property type="match status" value="1"/>
</dbReference>
<dbReference type="Proteomes" id="UP001054801">
    <property type="component" value="Chromosome"/>
</dbReference>
<feature type="domain" description="Metallo-beta-lactamase" evidence="3">
    <location>
        <begin position="97"/>
        <end position="277"/>
    </location>
</feature>
<dbReference type="SMART" id="SM00849">
    <property type="entry name" value="Lactamase_B"/>
    <property type="match status" value="1"/>
</dbReference>
<feature type="region of interest" description="Disordered" evidence="2">
    <location>
        <begin position="1"/>
        <end position="22"/>
    </location>
</feature>
<dbReference type="CDD" id="cd16282">
    <property type="entry name" value="metallo-hydrolase-like_MBL-fold"/>
    <property type="match status" value="1"/>
</dbReference>
<organism evidence="4 5">
    <name type="scientific">Thiothrix winogradskyi</name>
    <dbReference type="NCBI Taxonomy" id="96472"/>
    <lineage>
        <taxon>Bacteria</taxon>
        <taxon>Pseudomonadati</taxon>
        <taxon>Pseudomonadota</taxon>
        <taxon>Gammaproteobacteria</taxon>
        <taxon>Thiotrichales</taxon>
        <taxon>Thiotrichaceae</taxon>
        <taxon>Thiothrix</taxon>
    </lineage>
</organism>
<dbReference type="InterPro" id="IPR001279">
    <property type="entry name" value="Metallo-B-lactamas"/>
</dbReference>
<dbReference type="InterPro" id="IPR036866">
    <property type="entry name" value="RibonucZ/Hydroxyglut_hydro"/>
</dbReference>
<evidence type="ECO:0000259" key="3">
    <source>
        <dbReference type="SMART" id="SM00849"/>
    </source>
</evidence>
<evidence type="ECO:0000313" key="5">
    <source>
        <dbReference type="Proteomes" id="UP001054801"/>
    </source>
</evidence>
<dbReference type="InterPro" id="IPR050855">
    <property type="entry name" value="NDM-1-like"/>
</dbReference>
<gene>
    <name evidence="4" type="ORF">L2Y54_05465</name>
</gene>
<protein>
    <submittedName>
        <fullName evidence="4">Quinoprotein relay system zinc metallohydrolase 1</fullName>
    </submittedName>
</protein>
<dbReference type="Pfam" id="PF00753">
    <property type="entry name" value="Lactamase_B"/>
    <property type="match status" value="1"/>
</dbReference>